<dbReference type="Pfam" id="PF00450">
    <property type="entry name" value="Peptidase_S10"/>
    <property type="match status" value="1"/>
</dbReference>
<keyword evidence="3 7" id="KW-0645">Protease</keyword>
<keyword evidence="2 7" id="KW-0121">Carboxypeptidase</keyword>
<evidence type="ECO:0000256" key="2">
    <source>
        <dbReference type="ARBA" id="ARBA00022645"/>
    </source>
</evidence>
<dbReference type="Gene3D" id="3.40.50.1820">
    <property type="entry name" value="alpha/beta hydrolase"/>
    <property type="match status" value="1"/>
</dbReference>
<dbReference type="InterPro" id="IPR029058">
    <property type="entry name" value="AB_hydrolase_fold"/>
</dbReference>
<dbReference type="Proteomes" id="UP000184267">
    <property type="component" value="Unassembled WGS sequence"/>
</dbReference>
<dbReference type="Gene3D" id="1.10.287.410">
    <property type="match status" value="1"/>
</dbReference>
<sequence>MRLGLFTLLVGAFSLPQGTCGERRALQVPLKQGLEQDAFSVYDDGLFTPLGDLSALSSSQFTRLSHPAFPRHSVRAKQSQFCDGKVRAYTGYIDVEAHHLFWFFFESRRDPDADDVIFWTNGGPGGSGAVGLFSELGPCRVTSANSTEWNPWSWNEHANIFFIEQPVSVGFSYAEFGESVSTTREAADDVAALMGIFFEHFTKFKGRALHLAGESYGGRYIPVFASAIYDKNAELVQAGLTPVNLTSIMLGNGCTDFSTMFPSYYDAQCADPTFPAIQDISTCVRLKQMVPRCEQRFKKSCVDILDKVDCAAAAAFCFEVLTGHYKNPYFYDRSRSCTHEEEMEVCYPIINDINAYLSQPHIQELLGVDPAVRGNYSLTSATVAAAFDASLDWYSFPAQYHVAALLERGVRALVFVGATDFICNWIGNERMTLGLEWTQQEAYRNEPLRDWLVDGKPAGLTRSGGGLTFATISGAGHLVSSSDSVST</sequence>
<evidence type="ECO:0000313" key="8">
    <source>
        <dbReference type="EMBL" id="OJT03161.1"/>
    </source>
</evidence>
<accession>A0A1M2V6E4</accession>
<evidence type="ECO:0000256" key="4">
    <source>
        <dbReference type="ARBA" id="ARBA00022729"/>
    </source>
</evidence>
<evidence type="ECO:0000256" key="6">
    <source>
        <dbReference type="ARBA" id="ARBA00023180"/>
    </source>
</evidence>
<dbReference type="GO" id="GO:0000324">
    <property type="term" value="C:fungal-type vacuole"/>
    <property type="evidence" value="ECO:0007669"/>
    <property type="project" value="TreeGrafter"/>
</dbReference>
<evidence type="ECO:0000256" key="3">
    <source>
        <dbReference type="ARBA" id="ARBA00022670"/>
    </source>
</evidence>
<evidence type="ECO:0000256" key="1">
    <source>
        <dbReference type="ARBA" id="ARBA00009431"/>
    </source>
</evidence>
<feature type="signal peptide" evidence="7">
    <location>
        <begin position="1"/>
        <end position="21"/>
    </location>
</feature>
<dbReference type="PROSITE" id="PS00131">
    <property type="entry name" value="CARBOXYPEPT_SER_SER"/>
    <property type="match status" value="1"/>
</dbReference>
<dbReference type="EMBL" id="MNAD01001628">
    <property type="protein sequence ID" value="OJT03161.1"/>
    <property type="molecule type" value="Genomic_DNA"/>
</dbReference>
<comment type="similarity">
    <text evidence="1 7">Belongs to the peptidase S10 family.</text>
</comment>
<dbReference type="PRINTS" id="PR00724">
    <property type="entry name" value="CRBOXYPTASEC"/>
</dbReference>
<dbReference type="OMA" id="KQDYVEC"/>
<keyword evidence="9" id="KW-1185">Reference proteome</keyword>
<dbReference type="InterPro" id="IPR001563">
    <property type="entry name" value="Peptidase_S10"/>
</dbReference>
<protein>
    <recommendedName>
        <fullName evidence="7">Carboxypeptidase</fullName>
        <ecNumber evidence="7">3.4.16.-</ecNumber>
    </recommendedName>
</protein>
<reference evidence="8 9" key="1">
    <citation type="submission" date="2016-10" db="EMBL/GenBank/DDBJ databases">
        <title>Genome sequence of the basidiomycete white-rot fungus Trametes pubescens.</title>
        <authorList>
            <person name="Makela M.R."/>
            <person name="Granchi Z."/>
            <person name="Peng M."/>
            <person name="De Vries R.P."/>
            <person name="Grigoriev I."/>
            <person name="Riley R."/>
            <person name="Hilden K."/>
        </authorList>
    </citation>
    <scope>NUCLEOTIDE SEQUENCE [LARGE SCALE GENOMIC DNA]</scope>
    <source>
        <strain evidence="8 9">FBCC735</strain>
    </source>
</reference>
<dbReference type="PANTHER" id="PTHR11802">
    <property type="entry name" value="SERINE PROTEASE FAMILY S10 SERINE CARBOXYPEPTIDASE"/>
    <property type="match status" value="1"/>
</dbReference>
<proteinExistence type="inferred from homology"/>
<keyword evidence="5 7" id="KW-0378">Hydrolase</keyword>
<evidence type="ECO:0000256" key="7">
    <source>
        <dbReference type="RuleBase" id="RU361156"/>
    </source>
</evidence>
<dbReference type="EC" id="3.4.16.-" evidence="7"/>
<dbReference type="SUPFAM" id="SSF53474">
    <property type="entry name" value="alpha/beta-Hydrolases"/>
    <property type="match status" value="1"/>
</dbReference>
<dbReference type="InterPro" id="IPR018202">
    <property type="entry name" value="Ser_caboxypep_ser_AS"/>
</dbReference>
<name>A0A1M2V6E4_TRAPU</name>
<keyword evidence="6" id="KW-0325">Glycoprotein</keyword>
<dbReference type="GO" id="GO:0004185">
    <property type="term" value="F:serine-type carboxypeptidase activity"/>
    <property type="evidence" value="ECO:0007669"/>
    <property type="project" value="UniProtKB-UniRule"/>
</dbReference>
<gene>
    <name evidence="8" type="ORF">TRAPUB_6268</name>
</gene>
<dbReference type="AlphaFoldDB" id="A0A1M2V6E4"/>
<dbReference type="STRING" id="154538.A0A1M2V6E4"/>
<feature type="chain" id="PRO_5009735012" description="Carboxypeptidase" evidence="7">
    <location>
        <begin position="22"/>
        <end position="487"/>
    </location>
</feature>
<evidence type="ECO:0000256" key="5">
    <source>
        <dbReference type="ARBA" id="ARBA00022801"/>
    </source>
</evidence>
<dbReference type="OrthoDB" id="443318at2759"/>
<dbReference type="GO" id="GO:0006508">
    <property type="term" value="P:proteolysis"/>
    <property type="evidence" value="ECO:0007669"/>
    <property type="project" value="UniProtKB-KW"/>
</dbReference>
<evidence type="ECO:0000313" key="9">
    <source>
        <dbReference type="Proteomes" id="UP000184267"/>
    </source>
</evidence>
<keyword evidence="4 7" id="KW-0732">Signal</keyword>
<dbReference type="PANTHER" id="PTHR11802:SF113">
    <property type="entry name" value="SERINE CARBOXYPEPTIDASE CTSA-4.1"/>
    <property type="match status" value="1"/>
</dbReference>
<organism evidence="8 9">
    <name type="scientific">Trametes pubescens</name>
    <name type="common">White-rot fungus</name>
    <dbReference type="NCBI Taxonomy" id="154538"/>
    <lineage>
        <taxon>Eukaryota</taxon>
        <taxon>Fungi</taxon>
        <taxon>Dikarya</taxon>
        <taxon>Basidiomycota</taxon>
        <taxon>Agaricomycotina</taxon>
        <taxon>Agaricomycetes</taxon>
        <taxon>Polyporales</taxon>
        <taxon>Polyporaceae</taxon>
        <taxon>Trametes</taxon>
    </lineage>
</organism>
<comment type="caution">
    <text evidence="8">The sequence shown here is derived from an EMBL/GenBank/DDBJ whole genome shotgun (WGS) entry which is preliminary data.</text>
</comment>